<evidence type="ECO:0000313" key="2">
    <source>
        <dbReference type="EMBL" id="PSL36384.1"/>
    </source>
</evidence>
<proteinExistence type="predicted"/>
<dbReference type="InterPro" id="IPR011528">
    <property type="entry name" value="NERD"/>
</dbReference>
<organism evidence="2 3">
    <name type="scientific">Planomicrobium soli</name>
    <dbReference type="NCBI Taxonomy" id="1176648"/>
    <lineage>
        <taxon>Bacteria</taxon>
        <taxon>Bacillati</taxon>
        <taxon>Bacillota</taxon>
        <taxon>Bacilli</taxon>
        <taxon>Bacillales</taxon>
        <taxon>Caryophanaceae</taxon>
        <taxon>Planomicrobium</taxon>
    </lineage>
</organism>
<dbReference type="PROSITE" id="PS50965">
    <property type="entry name" value="NERD"/>
    <property type="match status" value="1"/>
</dbReference>
<dbReference type="EMBL" id="PYAT01000007">
    <property type="protein sequence ID" value="PSL36384.1"/>
    <property type="molecule type" value="Genomic_DNA"/>
</dbReference>
<protein>
    <submittedName>
        <fullName evidence="2">Nuclease-like protein</fullName>
    </submittedName>
</protein>
<dbReference type="Proteomes" id="UP000242682">
    <property type="component" value="Unassembled WGS sequence"/>
</dbReference>
<reference evidence="2 3" key="1">
    <citation type="submission" date="2018-03" db="EMBL/GenBank/DDBJ databases">
        <title>Genomic Encyclopedia of Type Strains, Phase III (KMG-III): the genomes of soil and plant-associated and newly described type strains.</title>
        <authorList>
            <person name="Whitman W."/>
        </authorList>
    </citation>
    <scope>NUCLEOTIDE SEQUENCE [LARGE SCALE GENOMIC DNA]</scope>
    <source>
        <strain evidence="2 3">CGMCC 1.12259</strain>
    </source>
</reference>
<name>A0A2P8GR11_9BACL</name>
<comment type="caution">
    <text evidence="2">The sequence shown here is derived from an EMBL/GenBank/DDBJ whole genome shotgun (WGS) entry which is preliminary data.</text>
</comment>
<keyword evidence="3" id="KW-1185">Reference proteome</keyword>
<accession>A0A2P8GR11</accession>
<sequence>MGRLESDHPQREFLKRKLHWTMAGTRGESRLQKEFKEFYLEDEFHILWNVNLKIGTWPVQMDGLLLTSHGAIIIESKNINGQLYFNKETDEFFRLTIEGEKTILEDPRIQMNKHIRFLKQFFKINNIRLPIAGLIVFTAKECEFLSKPPDTAICKTYQMVEYLLKILLAFPPESPNLNLLKIKRMILANQAPYKHPPLCVHFFIDSKDLKPGVYCRSCKELTMQRNKRNWECSKCGARDESAHILAIREYLTFVERHLTNQKLRSFCGVESRAVATRLLGRTDLKRIGESKAYSYHMPE</sequence>
<gene>
    <name evidence="2" type="ORF">B0H99_107206</name>
</gene>
<evidence type="ECO:0000313" key="3">
    <source>
        <dbReference type="Proteomes" id="UP000242682"/>
    </source>
</evidence>
<feature type="domain" description="NERD" evidence="1">
    <location>
        <begin position="23"/>
        <end position="141"/>
    </location>
</feature>
<dbReference type="AlphaFoldDB" id="A0A2P8GR11"/>
<dbReference type="Pfam" id="PF08378">
    <property type="entry name" value="NERD"/>
    <property type="match status" value="1"/>
</dbReference>
<evidence type="ECO:0000259" key="1">
    <source>
        <dbReference type="PROSITE" id="PS50965"/>
    </source>
</evidence>